<evidence type="ECO:0000256" key="3">
    <source>
        <dbReference type="ARBA" id="ARBA00022946"/>
    </source>
</evidence>
<dbReference type="PANTHER" id="PTHR13126">
    <property type="entry name" value="CHAPERONE ATP11"/>
    <property type="match status" value="1"/>
</dbReference>
<dbReference type="STRING" id="796925.A0A137NQN6"/>
<gene>
    <name evidence="5" type="ORF">CONCODRAFT_20907</name>
</gene>
<keyword evidence="3" id="KW-0809">Transit peptide</keyword>
<evidence type="ECO:0000256" key="2">
    <source>
        <dbReference type="ARBA" id="ARBA00009116"/>
    </source>
</evidence>
<evidence type="ECO:0000313" key="5">
    <source>
        <dbReference type="EMBL" id="KXN65069.1"/>
    </source>
</evidence>
<evidence type="ECO:0000256" key="1">
    <source>
        <dbReference type="ARBA" id="ARBA00004173"/>
    </source>
</evidence>
<sequence>MLTRINKPLTKLIKSTSINSAYKYASLVNPHWINLNQGFNKLQTNGLQTQTIDEETKLKYLEKIKLRAKEEGFANVEDFIEHYKKKQAERESEETKATIDISKVKENSTSNAKTYKAKENEESLDNIMKLELLEGLDKEKISEIWREYHSQKSYLSAIIPKETYKLQYDRSNKFPRFVIPIPRGEGVEFFYVQSEYHKVYFTSLLEYKTHLDQATPHLIVSHYPELSASKDIVLMRGELVTADGASQPKLKLDEAQLLSLIYQKFYVLGTEEKLELVRKFNEEPENFDYHELMAQVNQLD</sequence>
<comment type="similarity">
    <text evidence="2">Belongs to the ATP11 family.</text>
</comment>
<accession>A0A137NQN6</accession>
<dbReference type="GO" id="GO:0005739">
    <property type="term" value="C:mitochondrion"/>
    <property type="evidence" value="ECO:0007669"/>
    <property type="project" value="UniProtKB-SubCell"/>
</dbReference>
<dbReference type="OrthoDB" id="16535at2759"/>
<dbReference type="Pfam" id="PF06644">
    <property type="entry name" value="ATP11"/>
    <property type="match status" value="1"/>
</dbReference>
<dbReference type="Proteomes" id="UP000070444">
    <property type="component" value="Unassembled WGS sequence"/>
</dbReference>
<evidence type="ECO:0000256" key="4">
    <source>
        <dbReference type="ARBA" id="ARBA00023128"/>
    </source>
</evidence>
<dbReference type="OMA" id="FLQWGFH"/>
<dbReference type="GO" id="GO:0033615">
    <property type="term" value="P:mitochondrial proton-transporting ATP synthase complex assembly"/>
    <property type="evidence" value="ECO:0007669"/>
    <property type="project" value="TreeGrafter"/>
</dbReference>
<organism evidence="5 6">
    <name type="scientific">Conidiobolus coronatus (strain ATCC 28846 / CBS 209.66 / NRRL 28638)</name>
    <name type="common">Delacroixia coronata</name>
    <dbReference type="NCBI Taxonomy" id="796925"/>
    <lineage>
        <taxon>Eukaryota</taxon>
        <taxon>Fungi</taxon>
        <taxon>Fungi incertae sedis</taxon>
        <taxon>Zoopagomycota</taxon>
        <taxon>Entomophthoromycotina</taxon>
        <taxon>Entomophthoromycetes</taxon>
        <taxon>Entomophthorales</taxon>
        <taxon>Ancylistaceae</taxon>
        <taxon>Conidiobolus</taxon>
    </lineage>
</organism>
<keyword evidence="6" id="KW-1185">Reference proteome</keyword>
<dbReference type="AlphaFoldDB" id="A0A137NQN6"/>
<evidence type="ECO:0000313" key="6">
    <source>
        <dbReference type="Proteomes" id="UP000070444"/>
    </source>
</evidence>
<dbReference type="InterPro" id="IPR010591">
    <property type="entry name" value="ATP11"/>
</dbReference>
<dbReference type="EMBL" id="KQ964995">
    <property type="protein sequence ID" value="KXN65069.1"/>
    <property type="molecule type" value="Genomic_DNA"/>
</dbReference>
<dbReference type="PANTHER" id="PTHR13126:SF0">
    <property type="entry name" value="ATP SYNTHASE MITOCHONDRIAL F1 COMPLEX ASSEMBLY FACTOR 1"/>
    <property type="match status" value="1"/>
</dbReference>
<comment type="subcellular location">
    <subcellularLocation>
        <location evidence="1">Mitochondrion</location>
    </subcellularLocation>
</comment>
<name>A0A137NQN6_CONC2</name>
<reference evidence="5 6" key="1">
    <citation type="journal article" date="2015" name="Genome Biol. Evol.">
        <title>Phylogenomic analyses indicate that early fungi evolved digesting cell walls of algal ancestors of land plants.</title>
        <authorList>
            <person name="Chang Y."/>
            <person name="Wang S."/>
            <person name="Sekimoto S."/>
            <person name="Aerts A.L."/>
            <person name="Choi C."/>
            <person name="Clum A."/>
            <person name="LaButti K.M."/>
            <person name="Lindquist E.A."/>
            <person name="Yee Ngan C."/>
            <person name="Ohm R.A."/>
            <person name="Salamov A.A."/>
            <person name="Grigoriev I.V."/>
            <person name="Spatafora J.W."/>
            <person name="Berbee M.L."/>
        </authorList>
    </citation>
    <scope>NUCLEOTIDE SEQUENCE [LARGE SCALE GENOMIC DNA]</scope>
    <source>
        <strain evidence="5 6">NRRL 28638</strain>
    </source>
</reference>
<protein>
    <submittedName>
        <fullName evidence="5">ATP11-domain-containing protein</fullName>
    </submittedName>
</protein>
<keyword evidence="4" id="KW-0496">Mitochondrion</keyword>
<proteinExistence type="inferred from homology"/>